<reference evidence="1" key="1">
    <citation type="journal article" date="2020" name="Nature">
        <title>Giant virus diversity and host interactions through global metagenomics.</title>
        <authorList>
            <person name="Schulz F."/>
            <person name="Roux S."/>
            <person name="Paez-Espino D."/>
            <person name="Jungbluth S."/>
            <person name="Walsh D.A."/>
            <person name="Denef V.J."/>
            <person name="McMahon K.D."/>
            <person name="Konstantinidis K.T."/>
            <person name="Eloe-Fadrosh E.A."/>
            <person name="Kyrpides N.C."/>
            <person name="Woyke T."/>
        </authorList>
    </citation>
    <scope>NUCLEOTIDE SEQUENCE</scope>
    <source>
        <strain evidence="1">GVMAG-S-1103017-68</strain>
    </source>
</reference>
<evidence type="ECO:0000313" key="1">
    <source>
        <dbReference type="EMBL" id="QHU15468.1"/>
    </source>
</evidence>
<protein>
    <recommendedName>
        <fullName evidence="2">Protein kinase domain-containing protein</fullName>
    </recommendedName>
</protein>
<organism evidence="1">
    <name type="scientific">viral metagenome</name>
    <dbReference type="NCBI Taxonomy" id="1070528"/>
    <lineage>
        <taxon>unclassified sequences</taxon>
        <taxon>metagenomes</taxon>
        <taxon>organismal metagenomes</taxon>
    </lineage>
</organism>
<dbReference type="AlphaFoldDB" id="A0A6C0KGK6"/>
<accession>A0A6C0KGK6</accession>
<evidence type="ECO:0008006" key="2">
    <source>
        <dbReference type="Google" id="ProtNLM"/>
    </source>
</evidence>
<proteinExistence type="predicted"/>
<sequence length="408" mass="45744">MQAGSYSLGAPVVTGGHCRCGFTKLATGSPSACSCSPPYNGLGVKKEMAFEGFASATDADYEKYDMSASVLFHSEFHHCSLLHKLGVGPCVRDSTLQYITTDRAIAIDVYRRKLHGKQADMKRLELQTLWSQRQWREKPAVGSITCDFAGWDLMRFMREFPVDLALYGQILLACYIKVAAMESVGIRHKDLSDRNVCIDGRRQRVRFAGLVFTVPTVQVIDCGFTESAYVDTPFVITDKLVELNEDPLPSVAEMPAAFWKLNCTAENVWGDAYHCMMHPHLHGRALVDFLQLLLFLWQSTSPVPHRRCACGGSRPCVFRPCFDQDGRKHQKTERLFHWAYAQGDNPEFCHGADTVRDVAAMCGVQPEAAAPKDDHGVIDYDEKIRVFRAQHKSPDMHTNKRARCDKAA</sequence>
<name>A0A6C0KGK6_9ZZZZ</name>
<dbReference type="EMBL" id="MN740859">
    <property type="protein sequence ID" value="QHU15468.1"/>
    <property type="molecule type" value="Genomic_DNA"/>
</dbReference>